<comment type="caution">
    <text evidence="1">The sequence shown here is derived from an EMBL/GenBank/DDBJ whole genome shotgun (WGS) entry which is preliminary data.</text>
</comment>
<dbReference type="RefSeq" id="WP_057073666.1">
    <property type="nucleotide sequence ID" value="NZ_BKDB01000010.1"/>
</dbReference>
<reference evidence="1 2" key="1">
    <citation type="submission" date="2018-10" db="EMBL/GenBank/DDBJ databases">
        <title>GWAS and RNA-Seq identify cryptic mechanisms of antimicrobial resistance in Acinetobacter baumannii.</title>
        <authorList>
            <person name="Sahl J.W."/>
        </authorList>
    </citation>
    <scope>NUCLEOTIDE SEQUENCE [LARGE SCALE GENOMIC DNA]</scope>
    <source>
        <strain evidence="1 2">TG41884</strain>
    </source>
</reference>
<dbReference type="Pfam" id="PF10065">
    <property type="entry name" value="DUF2303"/>
    <property type="match status" value="1"/>
</dbReference>
<dbReference type="AlphaFoldDB" id="A0A429K1I3"/>
<evidence type="ECO:0000313" key="2">
    <source>
        <dbReference type="Proteomes" id="UP000271320"/>
    </source>
</evidence>
<name>A0A429K1I3_ACIPI</name>
<evidence type="ECO:0000313" key="1">
    <source>
        <dbReference type="EMBL" id="RSO57848.1"/>
    </source>
</evidence>
<dbReference type="InterPro" id="IPR019276">
    <property type="entry name" value="DUF2303"/>
</dbReference>
<accession>A0A429K1I3</accession>
<protein>
    <submittedName>
        <fullName evidence="1">DUF2303 family protein</fullName>
    </submittedName>
</protein>
<proteinExistence type="predicted"/>
<dbReference type="Proteomes" id="UP000271320">
    <property type="component" value="Unassembled WGS sequence"/>
</dbReference>
<gene>
    <name evidence="1" type="ORF">EA752_14610</name>
</gene>
<sequence>MTELNHNIETAYNLGMQSLKQAPKVLDAIPFVVLPEGSKVHKFEEVLDRPLNLQQSVNLHTAKDLISYVNRFADNNSVIFVDIMAGRVKAILDYHEAIPVAGYNSNALQRNCNHVANFIVDKTSEFKKIEENSGKKFSQQDFALFLEDIMPHIAEPVATELYEIVQTLSAKTNIDFKSGIRTNNGEVTLTYNENIEATAGREGKLTIPEEIKFGIQIHRGGNHYALPARFRYRVNGGNLTLWYDLDQLEKAIQNSMEDTIDYIRNGKEITDIVDDQEVNTFLPGVNPTVTILEGTAS</sequence>
<organism evidence="1 2">
    <name type="scientific">Acinetobacter pittii</name>
    <name type="common">Acinetobacter genomosp. 3</name>
    <dbReference type="NCBI Taxonomy" id="48296"/>
    <lineage>
        <taxon>Bacteria</taxon>
        <taxon>Pseudomonadati</taxon>
        <taxon>Pseudomonadota</taxon>
        <taxon>Gammaproteobacteria</taxon>
        <taxon>Moraxellales</taxon>
        <taxon>Moraxellaceae</taxon>
        <taxon>Acinetobacter</taxon>
        <taxon>Acinetobacter calcoaceticus/baumannii complex</taxon>
    </lineage>
</organism>
<dbReference type="EMBL" id="RFEW01000012">
    <property type="protein sequence ID" value="RSO57848.1"/>
    <property type="molecule type" value="Genomic_DNA"/>
</dbReference>